<dbReference type="AlphaFoldDB" id="A0AAE1D3X5"/>
<proteinExistence type="predicted"/>
<name>A0AAE1D3X5_9GAST</name>
<dbReference type="EMBL" id="JAWDGP010005524">
    <property type="protein sequence ID" value="KAK3756362.1"/>
    <property type="molecule type" value="Genomic_DNA"/>
</dbReference>
<evidence type="ECO:0000313" key="1">
    <source>
        <dbReference type="EMBL" id="KAK3756362.1"/>
    </source>
</evidence>
<reference evidence="1" key="1">
    <citation type="journal article" date="2023" name="G3 (Bethesda)">
        <title>A reference genome for the long-term kleptoplast-retaining sea slug Elysia crispata morphotype clarki.</title>
        <authorList>
            <person name="Eastman K.E."/>
            <person name="Pendleton A.L."/>
            <person name="Shaikh M.A."/>
            <person name="Suttiyut T."/>
            <person name="Ogas R."/>
            <person name="Tomko P."/>
            <person name="Gavelis G."/>
            <person name="Widhalm J.R."/>
            <person name="Wisecaver J.H."/>
        </authorList>
    </citation>
    <scope>NUCLEOTIDE SEQUENCE</scope>
    <source>
        <strain evidence="1">ECLA1</strain>
    </source>
</reference>
<keyword evidence="2" id="KW-1185">Reference proteome</keyword>
<evidence type="ECO:0000313" key="2">
    <source>
        <dbReference type="Proteomes" id="UP001283361"/>
    </source>
</evidence>
<dbReference type="Proteomes" id="UP001283361">
    <property type="component" value="Unassembled WGS sequence"/>
</dbReference>
<sequence>MKNSIHSLSRFRSSQVLENAYLVSLLELDSEEKNEENTTSLSCPIRSMIRAGQPKLDKLLEVSLNVEKMMHMFCQVRPISPCNTL</sequence>
<organism evidence="1 2">
    <name type="scientific">Elysia crispata</name>
    <name type="common">lettuce slug</name>
    <dbReference type="NCBI Taxonomy" id="231223"/>
    <lineage>
        <taxon>Eukaryota</taxon>
        <taxon>Metazoa</taxon>
        <taxon>Spiralia</taxon>
        <taxon>Lophotrochozoa</taxon>
        <taxon>Mollusca</taxon>
        <taxon>Gastropoda</taxon>
        <taxon>Heterobranchia</taxon>
        <taxon>Euthyneura</taxon>
        <taxon>Panpulmonata</taxon>
        <taxon>Sacoglossa</taxon>
        <taxon>Placobranchoidea</taxon>
        <taxon>Plakobranchidae</taxon>
        <taxon>Elysia</taxon>
    </lineage>
</organism>
<accession>A0AAE1D3X5</accession>
<gene>
    <name evidence="1" type="ORF">RRG08_038851</name>
</gene>
<comment type="caution">
    <text evidence="1">The sequence shown here is derived from an EMBL/GenBank/DDBJ whole genome shotgun (WGS) entry which is preliminary data.</text>
</comment>
<protein>
    <submittedName>
        <fullName evidence="1">Uncharacterized protein</fullName>
    </submittedName>
</protein>